<dbReference type="AlphaFoldDB" id="A0AAU7NNI2"/>
<accession>A0AAU7NNI2</accession>
<dbReference type="RefSeq" id="WP_029257921.1">
    <property type="nucleotide sequence ID" value="NZ_CP157400.1"/>
</dbReference>
<sequence length="101" mass="11751">MKIVYMFDDTGAFLGGKKVTNDYQLQSGETEIKPTTELYNPVWNGNAWAGMTQSEWQEKQEQDDKALFDKIPLPSNQSSATEHNWQRWLINKCRTIKKSKH</sequence>
<gene>
    <name evidence="1" type="ORF">BB06_04300</name>
</gene>
<organism evidence="1">
    <name type="scientific">Pediococcus pentosaceus CGMCC 7049</name>
    <dbReference type="NCBI Taxonomy" id="1460385"/>
    <lineage>
        <taxon>Bacteria</taxon>
        <taxon>Bacillati</taxon>
        <taxon>Bacillota</taxon>
        <taxon>Bacilli</taxon>
        <taxon>Lactobacillales</taxon>
        <taxon>Lactobacillaceae</taxon>
        <taxon>Pediococcus</taxon>
    </lineage>
</organism>
<proteinExistence type="predicted"/>
<reference evidence="1" key="2">
    <citation type="submission" date="2024-05" db="EMBL/GenBank/DDBJ databases">
        <authorList>
            <person name="Chen H."/>
        </authorList>
    </citation>
    <scope>NUCLEOTIDE SEQUENCE</scope>
    <source>
        <strain evidence="1">CGMCC 7049</strain>
    </source>
</reference>
<protein>
    <submittedName>
        <fullName evidence="1">Uncharacterized protein</fullName>
    </submittedName>
</protein>
<evidence type="ECO:0000313" key="1">
    <source>
        <dbReference type="EMBL" id="XBS09153.1"/>
    </source>
</evidence>
<dbReference type="EMBL" id="CP157400">
    <property type="protein sequence ID" value="XBS09153.1"/>
    <property type="molecule type" value="Genomic_DNA"/>
</dbReference>
<reference evidence="1" key="1">
    <citation type="submission" date="2014-02" db="EMBL/GenBank/DDBJ databases">
        <authorList>
            <person name="Zhao D."/>
            <person name="Dong X."/>
            <person name="Li Y."/>
            <person name="Lv L."/>
            <person name="Zhao D."/>
            <person name="Gao Y."/>
            <person name="Wang Y."/>
            <person name="Li Y."/>
        </authorList>
    </citation>
    <scope>NUCLEOTIDE SEQUENCE</scope>
    <source>
        <strain evidence="1">CGMCC 7049</strain>
    </source>
</reference>
<name>A0AAU7NNI2_PEDPE</name>